<organism evidence="1 2">
    <name type="scientific">Quercus lobata</name>
    <name type="common">Valley oak</name>
    <dbReference type="NCBI Taxonomy" id="97700"/>
    <lineage>
        <taxon>Eukaryota</taxon>
        <taxon>Viridiplantae</taxon>
        <taxon>Streptophyta</taxon>
        <taxon>Embryophyta</taxon>
        <taxon>Tracheophyta</taxon>
        <taxon>Spermatophyta</taxon>
        <taxon>Magnoliopsida</taxon>
        <taxon>eudicotyledons</taxon>
        <taxon>Gunneridae</taxon>
        <taxon>Pentapetalae</taxon>
        <taxon>rosids</taxon>
        <taxon>fabids</taxon>
        <taxon>Fagales</taxon>
        <taxon>Fagaceae</taxon>
        <taxon>Quercus</taxon>
    </lineage>
</organism>
<accession>A0A7N2MYQ2</accession>
<dbReference type="Pfam" id="PF14009">
    <property type="entry name" value="PADRE"/>
    <property type="match status" value="1"/>
</dbReference>
<name>A0A7N2MYQ2_QUELO</name>
<gene>
    <name evidence="1" type="primary">LOC115966843</name>
</gene>
<reference evidence="1" key="2">
    <citation type="submission" date="2021-01" db="UniProtKB">
        <authorList>
            <consortium name="EnsemblPlants"/>
        </authorList>
    </citation>
    <scope>IDENTIFICATION</scope>
</reference>
<evidence type="ECO:0000313" key="1">
    <source>
        <dbReference type="EnsemblPlants" id="QL11p039652:mrna:CDS:1"/>
    </source>
</evidence>
<dbReference type="KEGG" id="qlo:115966843"/>
<dbReference type="EMBL" id="LRBV02000011">
    <property type="status" value="NOT_ANNOTATED_CDS"/>
    <property type="molecule type" value="Genomic_DNA"/>
</dbReference>
<dbReference type="Proteomes" id="UP000594261">
    <property type="component" value="Chromosome 11"/>
</dbReference>
<sequence length="142" mass="15446">MGICASSQYTGQGGIALKWPSTVKIIHLDGTLQELKHSIKAEQILSQNLGCFLCSSESMYINSHIPFIPQNEELKLGQIYFLMPLSKSHQTLSLQDLCTLAIKAHAALTHSEPSTTRTSKLSNNFCTTPAGVNIVGLSSTLR</sequence>
<proteinExistence type="predicted"/>
<dbReference type="OMA" id="KHHPIGI"/>
<dbReference type="RefSeq" id="XP_030941849.1">
    <property type="nucleotide sequence ID" value="XM_031085989.1"/>
</dbReference>
<dbReference type="EnsemblPlants" id="QL11p039652:mrna">
    <property type="protein sequence ID" value="QL11p039652:mrna:CDS:1"/>
    <property type="gene ID" value="QL11p039652"/>
</dbReference>
<protein>
    <submittedName>
        <fullName evidence="1">Uncharacterized protein</fullName>
    </submittedName>
</protein>
<evidence type="ECO:0000313" key="2">
    <source>
        <dbReference type="Proteomes" id="UP000594261"/>
    </source>
</evidence>
<dbReference type="PANTHER" id="PTHR33052">
    <property type="entry name" value="DUF4228 DOMAIN PROTEIN-RELATED"/>
    <property type="match status" value="1"/>
</dbReference>
<dbReference type="Gramene" id="QL11p039652:mrna">
    <property type="protein sequence ID" value="QL11p039652:mrna:CDS:1"/>
    <property type="gene ID" value="QL11p039652"/>
</dbReference>
<dbReference type="GeneID" id="115966843"/>
<dbReference type="OrthoDB" id="1919386at2759"/>
<keyword evidence="2" id="KW-1185">Reference proteome</keyword>
<dbReference type="InterPro" id="IPR025322">
    <property type="entry name" value="PADRE_dom"/>
</dbReference>
<reference evidence="1 2" key="1">
    <citation type="journal article" date="2016" name="G3 (Bethesda)">
        <title>First Draft Assembly and Annotation of the Genome of a California Endemic Oak Quercus lobata Nee (Fagaceae).</title>
        <authorList>
            <person name="Sork V.L."/>
            <person name="Fitz-Gibbon S.T."/>
            <person name="Puiu D."/>
            <person name="Crepeau M."/>
            <person name="Gugger P.F."/>
            <person name="Sherman R."/>
            <person name="Stevens K."/>
            <person name="Langley C.H."/>
            <person name="Pellegrini M."/>
            <person name="Salzberg S.L."/>
        </authorList>
    </citation>
    <scope>NUCLEOTIDE SEQUENCE [LARGE SCALE GENOMIC DNA]</scope>
    <source>
        <strain evidence="1 2">cv. SW786</strain>
    </source>
</reference>
<dbReference type="InParanoid" id="A0A7N2MYQ2"/>
<dbReference type="AlphaFoldDB" id="A0A7N2MYQ2"/>